<dbReference type="InterPro" id="IPR045621">
    <property type="entry name" value="BPD_transp_1_N"/>
</dbReference>
<feature type="domain" description="ABC transmembrane type-1" evidence="8">
    <location>
        <begin position="96"/>
        <end position="298"/>
    </location>
</feature>
<comment type="similarity">
    <text evidence="7">Belongs to the binding-protein-dependent transport system permease family.</text>
</comment>
<evidence type="ECO:0000259" key="8">
    <source>
        <dbReference type="PROSITE" id="PS50928"/>
    </source>
</evidence>
<dbReference type="Gene3D" id="1.10.3720.10">
    <property type="entry name" value="MetI-like"/>
    <property type="match status" value="1"/>
</dbReference>
<keyword evidence="5 7" id="KW-1133">Transmembrane helix</keyword>
<proteinExistence type="inferred from homology"/>
<feature type="transmembrane region" description="Helical" evidence="7">
    <location>
        <begin position="176"/>
        <end position="195"/>
    </location>
</feature>
<evidence type="ECO:0000256" key="4">
    <source>
        <dbReference type="ARBA" id="ARBA00022692"/>
    </source>
</evidence>
<gene>
    <name evidence="9" type="ORF">HNP82_000056</name>
</gene>
<dbReference type="RefSeq" id="WP_207720517.1">
    <property type="nucleotide sequence ID" value="NZ_JACHFW010000001.1"/>
</dbReference>
<comment type="subcellular location">
    <subcellularLocation>
        <location evidence="1 7">Cell membrane</location>
        <topology evidence="1 7">Multi-pass membrane protein</topology>
    </subcellularLocation>
</comment>
<dbReference type="PANTHER" id="PTHR43163">
    <property type="entry name" value="DIPEPTIDE TRANSPORT SYSTEM PERMEASE PROTEIN DPPB-RELATED"/>
    <property type="match status" value="1"/>
</dbReference>
<dbReference type="GO" id="GO:0055085">
    <property type="term" value="P:transmembrane transport"/>
    <property type="evidence" value="ECO:0007669"/>
    <property type="project" value="InterPro"/>
</dbReference>
<evidence type="ECO:0000256" key="1">
    <source>
        <dbReference type="ARBA" id="ARBA00004651"/>
    </source>
</evidence>
<dbReference type="EMBL" id="JACHFW010000001">
    <property type="protein sequence ID" value="MBB5262962.1"/>
    <property type="molecule type" value="Genomic_DNA"/>
</dbReference>
<keyword evidence="10" id="KW-1185">Reference proteome</keyword>
<evidence type="ECO:0000313" key="9">
    <source>
        <dbReference type="EMBL" id="MBB5262962.1"/>
    </source>
</evidence>
<dbReference type="SUPFAM" id="SSF161098">
    <property type="entry name" value="MetI-like"/>
    <property type="match status" value="1"/>
</dbReference>
<feature type="transmembrane region" description="Helical" evidence="7">
    <location>
        <begin position="135"/>
        <end position="156"/>
    </location>
</feature>
<evidence type="ECO:0000256" key="6">
    <source>
        <dbReference type="ARBA" id="ARBA00023136"/>
    </source>
</evidence>
<dbReference type="AlphaFoldDB" id="A0A7W8H879"/>
<keyword evidence="6 7" id="KW-0472">Membrane</keyword>
<evidence type="ECO:0000256" key="3">
    <source>
        <dbReference type="ARBA" id="ARBA00022475"/>
    </source>
</evidence>
<feature type="transmembrane region" description="Helical" evidence="7">
    <location>
        <begin position="233"/>
        <end position="259"/>
    </location>
</feature>
<dbReference type="CDD" id="cd06261">
    <property type="entry name" value="TM_PBP2"/>
    <property type="match status" value="1"/>
</dbReference>
<accession>A0A7W8H879</accession>
<dbReference type="Pfam" id="PF00528">
    <property type="entry name" value="BPD_transp_1"/>
    <property type="match status" value="1"/>
</dbReference>
<evidence type="ECO:0000256" key="2">
    <source>
        <dbReference type="ARBA" id="ARBA00022448"/>
    </source>
</evidence>
<name>A0A7W8H879_9FIRM</name>
<dbReference type="Proteomes" id="UP000543642">
    <property type="component" value="Unassembled WGS sequence"/>
</dbReference>
<organism evidence="9 10">
    <name type="scientific">Catenibacillus scindens</name>
    <dbReference type="NCBI Taxonomy" id="673271"/>
    <lineage>
        <taxon>Bacteria</taxon>
        <taxon>Bacillati</taxon>
        <taxon>Bacillota</taxon>
        <taxon>Clostridia</taxon>
        <taxon>Lachnospirales</taxon>
        <taxon>Lachnospiraceae</taxon>
        <taxon>Catenibacillus</taxon>
    </lineage>
</organism>
<reference evidence="9 10" key="1">
    <citation type="submission" date="2020-08" db="EMBL/GenBank/DDBJ databases">
        <title>Genomic Encyclopedia of Type Strains, Phase IV (KMG-IV): sequencing the most valuable type-strain genomes for metagenomic binning, comparative biology and taxonomic classification.</title>
        <authorList>
            <person name="Goeker M."/>
        </authorList>
    </citation>
    <scope>NUCLEOTIDE SEQUENCE [LARGE SCALE GENOMIC DNA]</scope>
    <source>
        <strain evidence="9 10">DSM 106146</strain>
    </source>
</reference>
<evidence type="ECO:0000313" key="10">
    <source>
        <dbReference type="Proteomes" id="UP000543642"/>
    </source>
</evidence>
<keyword evidence="4 7" id="KW-0812">Transmembrane</keyword>
<comment type="caution">
    <text evidence="9">The sequence shown here is derived from an EMBL/GenBank/DDBJ whole genome shotgun (WGS) entry which is preliminary data.</text>
</comment>
<dbReference type="PANTHER" id="PTHR43163:SF2">
    <property type="entry name" value="ABC TRANSPORTER PERMEASE PROTEIN"/>
    <property type="match status" value="1"/>
</dbReference>
<keyword evidence="2 7" id="KW-0813">Transport</keyword>
<dbReference type="GO" id="GO:0005886">
    <property type="term" value="C:plasma membrane"/>
    <property type="evidence" value="ECO:0007669"/>
    <property type="project" value="UniProtKB-SubCell"/>
</dbReference>
<dbReference type="InterPro" id="IPR035906">
    <property type="entry name" value="MetI-like_sf"/>
</dbReference>
<feature type="transmembrane region" description="Helical" evidence="7">
    <location>
        <begin position="100"/>
        <end position="123"/>
    </location>
</feature>
<dbReference type="Pfam" id="PF19300">
    <property type="entry name" value="BPD_transp_1_N"/>
    <property type="match status" value="1"/>
</dbReference>
<dbReference type="InterPro" id="IPR000515">
    <property type="entry name" value="MetI-like"/>
</dbReference>
<protein>
    <submittedName>
        <fullName evidence="9">Peptide/nickel transport system permease protein</fullName>
    </submittedName>
</protein>
<evidence type="ECO:0000256" key="5">
    <source>
        <dbReference type="ARBA" id="ARBA00022989"/>
    </source>
</evidence>
<evidence type="ECO:0000256" key="7">
    <source>
        <dbReference type="RuleBase" id="RU363032"/>
    </source>
</evidence>
<sequence length="314" mass="34678">MIRYIIKRLMQLIPILFAASVLIFFLVRLAPSDPIASMTEGRRISEETREALEKQYYLDRSYPEQYFIWITHALQGDLGDSFQYRQSVTSLIADRLPTTLQLVIMSAILSIIIAVPVGVFSAVKMNTALDRTLSILTLIFVASPVFLTGIVLMIVFALNLNLFPTFGTGYDFVSNLYYLFLPALALSLNMVALIARITRSNMIEQLNSNYATTAIAKGIPYRKVVMGHCFKNALIPVITVASIQIGTMVVGAVLVENVFALGGLGDVLISGVKASDYPVVQGITLMLVTLFLVINLIVDIVYAFIDPRIRLGKA</sequence>
<feature type="transmembrane region" description="Helical" evidence="7">
    <location>
        <begin position="12"/>
        <end position="30"/>
    </location>
</feature>
<feature type="transmembrane region" description="Helical" evidence="7">
    <location>
        <begin position="279"/>
        <end position="305"/>
    </location>
</feature>
<dbReference type="PROSITE" id="PS50928">
    <property type="entry name" value="ABC_TM1"/>
    <property type="match status" value="1"/>
</dbReference>
<keyword evidence="3" id="KW-1003">Cell membrane</keyword>